<dbReference type="Proteomes" id="UP001362999">
    <property type="component" value="Unassembled WGS sequence"/>
</dbReference>
<dbReference type="InterPro" id="IPR045245">
    <property type="entry name" value="Pfs2-like"/>
</dbReference>
<dbReference type="PANTHER" id="PTHR22836">
    <property type="entry name" value="WD40 REPEAT PROTEIN"/>
    <property type="match status" value="1"/>
</dbReference>
<feature type="compositionally biased region" description="Polar residues" evidence="7">
    <location>
        <begin position="511"/>
        <end position="529"/>
    </location>
</feature>
<evidence type="ECO:0000313" key="9">
    <source>
        <dbReference type="Proteomes" id="UP001362999"/>
    </source>
</evidence>
<dbReference type="SUPFAM" id="SSF50978">
    <property type="entry name" value="WD40 repeat-like"/>
    <property type="match status" value="1"/>
</dbReference>
<name>A0AAW0C8S3_9AGAR</name>
<keyword evidence="9" id="KW-1185">Reference proteome</keyword>
<sequence>MLETLPVLLPPSAVPRPPAVPHVEWKPSRYLSTPQPPPVDDATRMQELEATARAFADGKPIKKTRPRRTVDYNGGLGRWTLLQKLRPNHAYVPYLRPSPPYIIDLLPPKAYSDNSSTSLCTKFVHTSTNKVRCPVNVVTWTPEGRRVLTGSTSGEFTLWNGLTFNFETILQAHDTAICTMTFTHSGAYLASADKSGTIKYFEPNMNNLAAWQGSNSHEAIRGISFSPDDRRFATASDDSSVRIWSFKESRIESTLTGHGWDVKCVEWHPTKGLLVSGSKDNDIKFWDPRTGTVLSTLHYHKNTIQALSWSPNGDMVASASRDQTVRVFDIRAMKEFRTFKGHKKEVCSVTWHPVHPILVSGGSEGAILHWDLATPEPTFNQPAALPRATLSQAHDSNVWSLAFHPLGHLLASASNDHTTRFWSRERPGDATSVFSGGGEKPPEVVDTGGQDDEEDAMIPGFGGGAAWWGREEAASSGTTDAFGRASRGGGGFDDEMPPGFGASERDRERASFQSQEEMFSQDESWNHNNRGGGREDWNERGGGSGRQSRWGPRNNRGGGGSSRY</sequence>
<dbReference type="InterPro" id="IPR001680">
    <property type="entry name" value="WD40_rpt"/>
</dbReference>
<proteinExistence type="predicted"/>
<feature type="repeat" description="WD" evidence="5">
    <location>
        <begin position="297"/>
        <end position="338"/>
    </location>
</feature>
<evidence type="ECO:0000256" key="7">
    <source>
        <dbReference type="SAM" id="MobiDB-lite"/>
    </source>
</evidence>
<gene>
    <name evidence="8" type="ORF">R3P38DRAFT_608820</name>
</gene>
<accession>A0AAW0C8S3</accession>
<feature type="repeat" description="WD" evidence="5">
    <location>
        <begin position="339"/>
        <end position="380"/>
    </location>
</feature>
<keyword evidence="2" id="KW-0677">Repeat</keyword>
<feature type="repeat" description="WD" evidence="5">
    <location>
        <begin position="255"/>
        <end position="296"/>
    </location>
</feature>
<evidence type="ECO:0000256" key="6">
    <source>
        <dbReference type="RuleBase" id="RU369034"/>
    </source>
</evidence>
<reference evidence="8 9" key="1">
    <citation type="journal article" date="2024" name="J Genomics">
        <title>Draft genome sequencing and assembly of Favolaschia claudopus CIRM-BRFM 2984 isolated from oak limbs.</title>
        <authorList>
            <person name="Navarro D."/>
            <person name="Drula E."/>
            <person name="Chaduli D."/>
            <person name="Cazenave R."/>
            <person name="Ahrendt S."/>
            <person name="Wang J."/>
            <person name="Lipzen A."/>
            <person name="Daum C."/>
            <person name="Barry K."/>
            <person name="Grigoriev I.V."/>
            <person name="Favel A."/>
            <person name="Rosso M.N."/>
            <person name="Martin F."/>
        </authorList>
    </citation>
    <scope>NUCLEOTIDE SEQUENCE [LARGE SCALE GENOMIC DNA]</scope>
    <source>
        <strain evidence="8 9">CIRM-BRFM 2984</strain>
    </source>
</reference>
<evidence type="ECO:0000256" key="2">
    <source>
        <dbReference type="ARBA" id="ARBA00022737"/>
    </source>
</evidence>
<feature type="repeat" description="WD" evidence="5">
    <location>
        <begin position="213"/>
        <end position="254"/>
    </location>
</feature>
<evidence type="ECO:0000256" key="1">
    <source>
        <dbReference type="ARBA" id="ARBA00022574"/>
    </source>
</evidence>
<dbReference type="InterPro" id="IPR015943">
    <property type="entry name" value="WD40/YVTN_repeat-like_dom_sf"/>
</dbReference>
<dbReference type="PROSITE" id="PS50082">
    <property type="entry name" value="WD_REPEATS_2"/>
    <property type="match status" value="6"/>
</dbReference>
<dbReference type="AlphaFoldDB" id="A0AAW0C8S3"/>
<evidence type="ECO:0000256" key="5">
    <source>
        <dbReference type="PROSITE-ProRule" id="PRU00221"/>
    </source>
</evidence>
<evidence type="ECO:0000256" key="4">
    <source>
        <dbReference type="ARBA" id="ARBA00026154"/>
    </source>
</evidence>
<comment type="caution">
    <text evidence="8">The sequence shown here is derived from an EMBL/GenBank/DDBJ whole genome shotgun (WGS) entry which is preliminary data.</text>
</comment>
<dbReference type="Pfam" id="PF00400">
    <property type="entry name" value="WD40"/>
    <property type="match status" value="6"/>
</dbReference>
<dbReference type="GO" id="GO:0031124">
    <property type="term" value="P:mRNA 3'-end processing"/>
    <property type="evidence" value="ECO:0007669"/>
    <property type="project" value="UniProtKB-UniRule"/>
</dbReference>
<keyword evidence="6" id="KW-0539">Nucleus</keyword>
<dbReference type="PROSITE" id="PS50294">
    <property type="entry name" value="WD_REPEATS_REGION"/>
    <property type="match status" value="5"/>
</dbReference>
<dbReference type="EMBL" id="JAWWNJ010000019">
    <property type="protein sequence ID" value="KAK7035879.1"/>
    <property type="molecule type" value="Genomic_DNA"/>
</dbReference>
<dbReference type="PANTHER" id="PTHR22836:SF0">
    <property type="entry name" value="PRE-MRNA 3' END PROCESSING PROTEIN WDR33"/>
    <property type="match status" value="1"/>
</dbReference>
<dbReference type="CDD" id="cd00200">
    <property type="entry name" value="WD40"/>
    <property type="match status" value="1"/>
</dbReference>
<keyword evidence="6" id="KW-0507">mRNA processing</keyword>
<feature type="region of interest" description="Disordered" evidence="7">
    <location>
        <begin position="421"/>
        <end position="564"/>
    </location>
</feature>
<keyword evidence="1 5" id="KW-0853">WD repeat</keyword>
<dbReference type="InterPro" id="IPR020472">
    <property type="entry name" value="WD40_PAC1"/>
</dbReference>
<comment type="function">
    <text evidence="3">Required for 3'-end cleavage and polyadenylation of pre-mRNAs. Also involved in chromosome segregation where it has a role in chromosome attachment to the mitotic spindle.</text>
</comment>
<comment type="subcellular location">
    <subcellularLocation>
        <location evidence="6">Nucleus</location>
    </subcellularLocation>
</comment>
<feature type="repeat" description="WD" evidence="5">
    <location>
        <begin position="391"/>
        <end position="423"/>
    </location>
</feature>
<evidence type="ECO:0000256" key="3">
    <source>
        <dbReference type="ARBA" id="ARBA00025498"/>
    </source>
</evidence>
<feature type="compositionally biased region" description="Low complexity" evidence="7">
    <location>
        <begin position="546"/>
        <end position="555"/>
    </location>
</feature>
<protein>
    <recommendedName>
        <fullName evidence="4 6">Polyadenylation factor subunit 2</fullName>
    </recommendedName>
</protein>
<dbReference type="InterPro" id="IPR036322">
    <property type="entry name" value="WD40_repeat_dom_sf"/>
</dbReference>
<evidence type="ECO:0000313" key="8">
    <source>
        <dbReference type="EMBL" id="KAK7035879.1"/>
    </source>
</evidence>
<feature type="repeat" description="WD" evidence="5">
    <location>
        <begin position="135"/>
        <end position="160"/>
    </location>
</feature>
<dbReference type="Gene3D" id="2.130.10.10">
    <property type="entry name" value="YVTN repeat-like/Quinoprotein amine dehydrogenase"/>
    <property type="match status" value="3"/>
</dbReference>
<dbReference type="GO" id="GO:0005847">
    <property type="term" value="C:mRNA cleavage and polyadenylation specificity factor complex"/>
    <property type="evidence" value="ECO:0007669"/>
    <property type="project" value="TreeGrafter"/>
</dbReference>
<organism evidence="8 9">
    <name type="scientific">Favolaschia claudopus</name>
    <dbReference type="NCBI Taxonomy" id="2862362"/>
    <lineage>
        <taxon>Eukaryota</taxon>
        <taxon>Fungi</taxon>
        <taxon>Dikarya</taxon>
        <taxon>Basidiomycota</taxon>
        <taxon>Agaricomycotina</taxon>
        <taxon>Agaricomycetes</taxon>
        <taxon>Agaricomycetidae</taxon>
        <taxon>Agaricales</taxon>
        <taxon>Marasmiineae</taxon>
        <taxon>Mycenaceae</taxon>
        <taxon>Favolaschia</taxon>
    </lineage>
</organism>
<dbReference type="PRINTS" id="PR00320">
    <property type="entry name" value="GPROTEINBRPT"/>
</dbReference>
<dbReference type="SMART" id="SM00320">
    <property type="entry name" value="WD40"/>
    <property type="match status" value="7"/>
</dbReference>